<keyword evidence="2 6" id="KW-0812">Transmembrane</keyword>
<feature type="transmembrane region" description="Helical" evidence="6">
    <location>
        <begin position="390"/>
        <end position="412"/>
    </location>
</feature>
<feature type="compositionally biased region" description="Low complexity" evidence="5">
    <location>
        <begin position="9"/>
        <end position="22"/>
    </location>
</feature>
<feature type="transmembrane region" description="Helical" evidence="6">
    <location>
        <begin position="327"/>
        <end position="352"/>
    </location>
</feature>
<evidence type="ECO:0000259" key="7">
    <source>
        <dbReference type="PROSITE" id="PS50850"/>
    </source>
</evidence>
<feature type="transmembrane region" description="Helical" evidence="6">
    <location>
        <begin position="364"/>
        <end position="384"/>
    </location>
</feature>
<sequence length="421" mass="41784">MARQRLARTRTAASTDTPAAERPPEVTRTLVAVLALACAVTVANVYLSAPLLGLVSRDLGISADRAGLVTTAGQLGYSLGLLFLLPLSDTVRRRPLLIVLVLGTVSGLAAAAAAPGLPALAAAVLAAGTFTVIPQLLVPVASGLAGPERRGRVVSILQAGVFTGAIAARVVGGAFGEFAGWRPVLAAAAVCTAAVGALTVAMLPRSADIPATTPGVPRPSYPALLASLPGLLRESTLRRSLLFQGAAFGAFNMVWTALVFLLTGSGYGYTTLGASLFGAFGALGIAVAPLAGRAIDRYGPTPVVGLGLAGITIGGALLMTAHAGWPAAAAGIAVLYAGLQAAQVSNQTAVLAARPEAAGRMNTVYMFGTFLAGAAGSGIGAALYEAGGWIAVSGAATATGLAAGLVWTYVVLRAPAGGRGA</sequence>
<proteinExistence type="predicted"/>
<dbReference type="Pfam" id="PF07690">
    <property type="entry name" value="MFS_1"/>
    <property type="match status" value="1"/>
</dbReference>
<dbReference type="InterPro" id="IPR020846">
    <property type="entry name" value="MFS_dom"/>
</dbReference>
<comment type="subcellular location">
    <subcellularLocation>
        <location evidence="1">Cell membrane</location>
        <topology evidence="1">Multi-pass membrane protein</topology>
    </subcellularLocation>
</comment>
<feature type="region of interest" description="Disordered" evidence="5">
    <location>
        <begin position="1"/>
        <end position="22"/>
    </location>
</feature>
<name>A0A7W7RFP7_9ACTN</name>
<feature type="transmembrane region" description="Helical" evidence="6">
    <location>
        <begin position="153"/>
        <end position="172"/>
    </location>
</feature>
<feature type="transmembrane region" description="Helical" evidence="6">
    <location>
        <begin position="96"/>
        <end position="114"/>
    </location>
</feature>
<evidence type="ECO:0000256" key="5">
    <source>
        <dbReference type="SAM" id="MobiDB-lite"/>
    </source>
</evidence>
<keyword evidence="9" id="KW-1185">Reference proteome</keyword>
<comment type="caution">
    <text evidence="8">The sequence shown here is derived from an EMBL/GenBank/DDBJ whole genome shotgun (WGS) entry which is preliminary data.</text>
</comment>
<gene>
    <name evidence="8" type="ORF">F4561_001934</name>
</gene>
<dbReference type="SUPFAM" id="SSF103473">
    <property type="entry name" value="MFS general substrate transporter"/>
    <property type="match status" value="1"/>
</dbReference>
<evidence type="ECO:0000256" key="3">
    <source>
        <dbReference type="ARBA" id="ARBA00022989"/>
    </source>
</evidence>
<feature type="transmembrane region" description="Helical" evidence="6">
    <location>
        <begin position="120"/>
        <end position="141"/>
    </location>
</feature>
<evidence type="ECO:0000256" key="1">
    <source>
        <dbReference type="ARBA" id="ARBA00004651"/>
    </source>
</evidence>
<feature type="transmembrane region" description="Helical" evidence="6">
    <location>
        <begin position="269"/>
        <end position="291"/>
    </location>
</feature>
<dbReference type="PANTHER" id="PTHR42910:SF1">
    <property type="entry name" value="MAJOR FACILITATOR SUPERFAMILY (MFS) PROFILE DOMAIN-CONTAINING PROTEIN"/>
    <property type="match status" value="1"/>
</dbReference>
<evidence type="ECO:0000313" key="9">
    <source>
        <dbReference type="Proteomes" id="UP000523007"/>
    </source>
</evidence>
<dbReference type="PROSITE" id="PS50850">
    <property type="entry name" value="MFS"/>
    <property type="match status" value="1"/>
</dbReference>
<feature type="transmembrane region" description="Helical" evidence="6">
    <location>
        <begin position="241"/>
        <end position="263"/>
    </location>
</feature>
<feature type="transmembrane region" description="Helical" evidence="6">
    <location>
        <begin position="66"/>
        <end position="84"/>
    </location>
</feature>
<evidence type="ECO:0000256" key="2">
    <source>
        <dbReference type="ARBA" id="ARBA00022692"/>
    </source>
</evidence>
<feature type="domain" description="Major facilitator superfamily (MFS) profile" evidence="7">
    <location>
        <begin position="30"/>
        <end position="416"/>
    </location>
</feature>
<feature type="transmembrane region" description="Helical" evidence="6">
    <location>
        <begin position="303"/>
        <end position="321"/>
    </location>
</feature>
<feature type="transmembrane region" description="Helical" evidence="6">
    <location>
        <begin position="30"/>
        <end position="54"/>
    </location>
</feature>
<keyword evidence="4 6" id="KW-0472">Membrane</keyword>
<organism evidence="8 9">
    <name type="scientific">Lipingzhangella halophila</name>
    <dbReference type="NCBI Taxonomy" id="1783352"/>
    <lineage>
        <taxon>Bacteria</taxon>
        <taxon>Bacillati</taxon>
        <taxon>Actinomycetota</taxon>
        <taxon>Actinomycetes</taxon>
        <taxon>Streptosporangiales</taxon>
        <taxon>Nocardiopsidaceae</taxon>
        <taxon>Lipingzhangella</taxon>
    </lineage>
</organism>
<keyword evidence="3 6" id="KW-1133">Transmembrane helix</keyword>
<feature type="transmembrane region" description="Helical" evidence="6">
    <location>
        <begin position="184"/>
        <end position="203"/>
    </location>
</feature>
<evidence type="ECO:0000256" key="4">
    <source>
        <dbReference type="ARBA" id="ARBA00023136"/>
    </source>
</evidence>
<dbReference type="GO" id="GO:0022857">
    <property type="term" value="F:transmembrane transporter activity"/>
    <property type="evidence" value="ECO:0007669"/>
    <property type="project" value="InterPro"/>
</dbReference>
<dbReference type="EMBL" id="JACHJT010000001">
    <property type="protein sequence ID" value="MBB4931114.1"/>
    <property type="molecule type" value="Genomic_DNA"/>
</dbReference>
<reference evidence="8 9" key="1">
    <citation type="submission" date="2020-08" db="EMBL/GenBank/DDBJ databases">
        <title>Sequencing the genomes of 1000 actinobacteria strains.</title>
        <authorList>
            <person name="Klenk H.-P."/>
        </authorList>
    </citation>
    <scope>NUCLEOTIDE SEQUENCE [LARGE SCALE GENOMIC DNA]</scope>
    <source>
        <strain evidence="8 9">DSM 102030</strain>
    </source>
</reference>
<dbReference type="Gene3D" id="1.20.1250.20">
    <property type="entry name" value="MFS general substrate transporter like domains"/>
    <property type="match status" value="1"/>
</dbReference>
<dbReference type="InterPro" id="IPR036259">
    <property type="entry name" value="MFS_trans_sf"/>
</dbReference>
<evidence type="ECO:0000256" key="6">
    <source>
        <dbReference type="SAM" id="Phobius"/>
    </source>
</evidence>
<dbReference type="RefSeq" id="WP_184576825.1">
    <property type="nucleotide sequence ID" value="NZ_JACHJT010000001.1"/>
</dbReference>
<dbReference type="Proteomes" id="UP000523007">
    <property type="component" value="Unassembled WGS sequence"/>
</dbReference>
<dbReference type="GO" id="GO:0005886">
    <property type="term" value="C:plasma membrane"/>
    <property type="evidence" value="ECO:0007669"/>
    <property type="project" value="UniProtKB-SubCell"/>
</dbReference>
<dbReference type="AlphaFoldDB" id="A0A7W7RFP7"/>
<dbReference type="InterPro" id="IPR011701">
    <property type="entry name" value="MFS"/>
</dbReference>
<evidence type="ECO:0000313" key="8">
    <source>
        <dbReference type="EMBL" id="MBB4931114.1"/>
    </source>
</evidence>
<dbReference type="PANTHER" id="PTHR42910">
    <property type="entry name" value="TRANSPORTER SCO4007-RELATED"/>
    <property type="match status" value="1"/>
</dbReference>
<accession>A0A7W7RFP7</accession>
<protein>
    <submittedName>
        <fullName evidence="8">Putative MFS family arabinose efflux permease</fullName>
    </submittedName>
</protein>